<dbReference type="Proteomes" id="UP001159405">
    <property type="component" value="Unassembled WGS sequence"/>
</dbReference>
<evidence type="ECO:0000313" key="2">
    <source>
        <dbReference type="Proteomes" id="UP001159405"/>
    </source>
</evidence>
<accession>A0ABN8RQ58</accession>
<keyword evidence="2" id="KW-1185">Reference proteome</keyword>
<proteinExistence type="predicted"/>
<name>A0ABN8RQ58_9CNID</name>
<protein>
    <submittedName>
        <fullName evidence="1">Uncharacterized protein</fullName>
    </submittedName>
</protein>
<gene>
    <name evidence="1" type="ORF">PLOB_00024098</name>
</gene>
<comment type="caution">
    <text evidence="1">The sequence shown here is derived from an EMBL/GenBank/DDBJ whole genome shotgun (WGS) entry which is preliminary data.</text>
</comment>
<organism evidence="1 2">
    <name type="scientific">Porites lobata</name>
    <dbReference type="NCBI Taxonomy" id="104759"/>
    <lineage>
        <taxon>Eukaryota</taxon>
        <taxon>Metazoa</taxon>
        <taxon>Cnidaria</taxon>
        <taxon>Anthozoa</taxon>
        <taxon>Hexacorallia</taxon>
        <taxon>Scleractinia</taxon>
        <taxon>Fungiina</taxon>
        <taxon>Poritidae</taxon>
        <taxon>Porites</taxon>
    </lineage>
</organism>
<reference evidence="1 2" key="1">
    <citation type="submission" date="2022-05" db="EMBL/GenBank/DDBJ databases">
        <authorList>
            <consortium name="Genoscope - CEA"/>
            <person name="William W."/>
        </authorList>
    </citation>
    <scope>NUCLEOTIDE SEQUENCE [LARGE SCALE GENOMIC DNA]</scope>
</reference>
<dbReference type="EMBL" id="CALNXK010000289">
    <property type="protein sequence ID" value="CAH3181029.1"/>
    <property type="molecule type" value="Genomic_DNA"/>
</dbReference>
<sequence length="145" mass="16869">PQGRIQDLFKEGVVSMRVKFSPSGIPDLGALRQQFPESHFFYRVTGFQSNGFLHRTFYRDNLVFLCFKYFAVDLVALRSPPFQTCIASVYDTVIRHLRREFQVLVCLLFIGGHFLPKAGDQMFYLFIAKVQKEQGILLFVHWKLA</sequence>
<evidence type="ECO:0000313" key="1">
    <source>
        <dbReference type="EMBL" id="CAH3181029.1"/>
    </source>
</evidence>
<feature type="non-terminal residue" evidence="1">
    <location>
        <position position="1"/>
    </location>
</feature>